<name>A0ABZ2EH10_9BACT</name>
<keyword evidence="1" id="KW-0732">Signal</keyword>
<feature type="signal peptide" evidence="1">
    <location>
        <begin position="1"/>
        <end position="18"/>
    </location>
</feature>
<dbReference type="EMBL" id="CP144143">
    <property type="protein sequence ID" value="WWC82797.1"/>
    <property type="molecule type" value="Genomic_DNA"/>
</dbReference>
<reference evidence="3" key="1">
    <citation type="submission" date="2024-01" db="EMBL/GenBank/DDBJ databases">
        <title>Mycovorax composti gen. nov. sp. nov., a member of the family Chitinophagaceae isolated from button mushroom compost.</title>
        <authorList>
            <person name="Thai M."/>
            <person name="Bell T.L."/>
            <person name="Kertesz M.A."/>
        </authorList>
    </citation>
    <scope>NUCLEOTIDE SEQUENCE [LARGE SCALE GENOMIC DNA]</scope>
    <source>
        <strain evidence="3">C216</strain>
    </source>
</reference>
<evidence type="ECO:0000313" key="3">
    <source>
        <dbReference type="Proteomes" id="UP001321305"/>
    </source>
</evidence>
<gene>
    <name evidence="2" type="ORF">PIECOFPK_00506</name>
</gene>
<proteinExistence type="predicted"/>
<protein>
    <recommendedName>
        <fullName evidence="4">Beta-lactamase-inhibitor-like PepSY-like domain-containing protein</fullName>
    </recommendedName>
</protein>
<dbReference type="SUPFAM" id="SSF160574">
    <property type="entry name" value="BT0923-like"/>
    <property type="match status" value="1"/>
</dbReference>
<sequence>MKALILSAVLFVSVAANAASINLPDNEKVVKTFNELFKGASNVTWNNVGKQYEAFFTLASIKTRVTIDQKGRLVQTIRYYGESELPANILYNVKNQYLGKEIFGVTEISNKFGTQYQIVLKDNSHYIHLNANSKGDLELAGKYKRGDSTKK</sequence>
<dbReference type="RefSeq" id="WP_409966444.1">
    <property type="nucleotide sequence ID" value="NZ_CP144143.1"/>
</dbReference>
<accession>A0ABZ2EH10</accession>
<evidence type="ECO:0008006" key="4">
    <source>
        <dbReference type="Google" id="ProtNLM"/>
    </source>
</evidence>
<keyword evidence="3" id="KW-1185">Reference proteome</keyword>
<dbReference type="Gene3D" id="3.10.450.360">
    <property type="match status" value="1"/>
</dbReference>
<organism evidence="2 3">
    <name type="scientific">Mycovorax composti</name>
    <dbReference type="NCBI Taxonomy" id="2962693"/>
    <lineage>
        <taxon>Bacteria</taxon>
        <taxon>Pseudomonadati</taxon>
        <taxon>Bacteroidota</taxon>
        <taxon>Chitinophagia</taxon>
        <taxon>Chitinophagales</taxon>
        <taxon>Chitinophagaceae</taxon>
        <taxon>Mycovorax</taxon>
    </lineage>
</organism>
<evidence type="ECO:0000256" key="1">
    <source>
        <dbReference type="SAM" id="SignalP"/>
    </source>
</evidence>
<evidence type="ECO:0000313" key="2">
    <source>
        <dbReference type="EMBL" id="WWC82797.1"/>
    </source>
</evidence>
<feature type="chain" id="PRO_5047314544" description="Beta-lactamase-inhibitor-like PepSY-like domain-containing protein" evidence="1">
    <location>
        <begin position="19"/>
        <end position="151"/>
    </location>
</feature>
<dbReference type="Proteomes" id="UP001321305">
    <property type="component" value="Chromosome"/>
</dbReference>